<keyword evidence="1" id="KW-1133">Transmembrane helix</keyword>
<name>A0A1Y1QE50_9GAMM</name>
<gene>
    <name evidence="2" type="ORF">BWK73_39120</name>
</gene>
<evidence type="ECO:0000256" key="1">
    <source>
        <dbReference type="SAM" id="Phobius"/>
    </source>
</evidence>
<dbReference type="AlphaFoldDB" id="A0A1Y1QE50"/>
<feature type="non-terminal residue" evidence="2">
    <location>
        <position position="1"/>
    </location>
</feature>
<evidence type="ECO:0000313" key="2">
    <source>
        <dbReference type="EMBL" id="OQX03564.1"/>
    </source>
</evidence>
<comment type="caution">
    <text evidence="2">The sequence shown here is derived from an EMBL/GenBank/DDBJ whole genome shotgun (WGS) entry which is preliminary data.</text>
</comment>
<reference evidence="2 3" key="1">
    <citation type="submission" date="2017-01" db="EMBL/GenBank/DDBJ databases">
        <title>Novel large sulfur bacteria in the metagenomes of groundwater-fed chemosynthetic microbial mats in the Lake Huron basin.</title>
        <authorList>
            <person name="Sharrar A.M."/>
            <person name="Flood B.E."/>
            <person name="Bailey J.V."/>
            <person name="Jones D.S."/>
            <person name="Biddanda B."/>
            <person name="Ruberg S.A."/>
            <person name="Marcus D.N."/>
            <person name="Dick G.J."/>
        </authorList>
    </citation>
    <scope>NUCLEOTIDE SEQUENCE [LARGE SCALE GENOMIC DNA]</scope>
    <source>
        <strain evidence="2">A8</strain>
    </source>
</reference>
<keyword evidence="1" id="KW-0472">Membrane</keyword>
<dbReference type="EMBL" id="MTEJ01000397">
    <property type="protein sequence ID" value="OQX03564.1"/>
    <property type="molecule type" value="Genomic_DNA"/>
</dbReference>
<accession>A0A1Y1QE50</accession>
<protein>
    <submittedName>
        <fullName evidence="2">Uncharacterized protein</fullName>
    </submittedName>
</protein>
<organism evidence="2 3">
    <name type="scientific">Thiothrix lacustris</name>
    <dbReference type="NCBI Taxonomy" id="525917"/>
    <lineage>
        <taxon>Bacteria</taxon>
        <taxon>Pseudomonadati</taxon>
        <taxon>Pseudomonadota</taxon>
        <taxon>Gammaproteobacteria</taxon>
        <taxon>Thiotrichales</taxon>
        <taxon>Thiotrichaceae</taxon>
        <taxon>Thiothrix</taxon>
    </lineage>
</organism>
<keyword evidence="1" id="KW-0812">Transmembrane</keyword>
<evidence type="ECO:0000313" key="3">
    <source>
        <dbReference type="Proteomes" id="UP000192491"/>
    </source>
</evidence>
<proteinExistence type="predicted"/>
<sequence>DSFASAKMKLAQCEARLAQGKEKHCDGAKARVEAVRESMTMSNQLATTAAQQSVDNKVDGMLKIREHFDKPMFQAIGKATGTDNNSGMLMVIGVLIFIFECQHIMALFAYANSLARINRKDSKGLPADDEMKERREAEAMAARELPSSAGNFKNWLDEKEAEAPMSAFANSAKQTVGEYAAKVEQGLKASPYVIAREYARADYANKQVLADAGALAGKIGNKLDAALYPPSPLTETDSFKQSPEQLAFVQREHQKRVDEYEAAKKSALSGENTVKYLTPRLSVEETVKAIQSNVKASGATSPDAIQAAVFDTFAAMPNPAPLSDAILERIAGKLTVTAVTTVPVQSKQTHAETQSEQPVRAVTTVPVQSEQTVTAELTGAAKQAEIDLYPQWLALVKSSELTAGARDAKRFISQATKNGADEYGLTIQEMQRIWASWQDRASNEGVLVANAKYQAGNRQPKYLKAA</sequence>
<dbReference type="Proteomes" id="UP000192491">
    <property type="component" value="Unassembled WGS sequence"/>
</dbReference>
<feature type="transmembrane region" description="Helical" evidence="1">
    <location>
        <begin position="88"/>
        <end position="110"/>
    </location>
</feature>